<dbReference type="PROSITE" id="PS00028">
    <property type="entry name" value="ZINC_FINGER_C2H2_1"/>
    <property type="match status" value="4"/>
</dbReference>
<sequence>MFDQRLVDELRADNQLLAAKVSHYQTCVDVLEAYRKWLIIFTNNNKSDTQLIQLNVVLDLEKQYKAVFPMDSQLDHRLVGADDTVAADTRSPAVGHNVVQKPSPSVAPMKYVLSPQPSSSTRPASAAPPVTPVTTPMPTPMSTPGVQVLPKSTPLSTPGVQVLPKSVPKVSVPPITTTIEPIDVALAVKDIGPLLGVGITGRVGRPPKVSLELPVPDKTVVPKVAAKASVKGSGKAPANVSTAEPKPSKTVTVSETISKTMANLKEKPIITYEGISRRSSPRKRPQLVETPIDTPIVEEIAANVETIDDKSDSNNEWSDHMYHKNTSDSADGSETWSATSGPIIDTNDEELTDWRAGDETPVIVSPKMVDTSLKTSANNNQTLDEIELNNKSVVSGSNTPSKPSPDGKQVVNQNTDLVVKHMGFLKPNTTPLATTTSAMIIRNRPPVTTTLSMSTTPAVTTTLAMSSRNTPPVTTTLSMSTTPAKSSVGTITDKQLMPAKGPPFDILKTVAINESMNVYKGDNYVLNIDVENPMISVMSQKLKPIGPGMTETAGSAQWIVGYRCNYNDCEFVSHDRNITRDHIVVLHTRDEPFVCDFCNKAFAMRDLEKHQKSSHADNQRLLIRCRFAGCHYWTGSKEKLILHYKQQHKVREEPTPPPQPSTPSTSSVALATTKPRQRAVALPPRSSIQMPIIFESFKTNQHNNNIGNGLRISNGPIERERLPSKSNSKIHACDWPDCDARFRTRGEVLNHMNRHMGQQNTMTKLKDLIRSGNYAITADPQNTALSLICEIDTMKEMGFKCNHKDCTFVNIFRHLMNQHLMTHQNKDSFACGHCGKAYGLKIYLAHHMMKYHKSATDGQKSTTTALRPGTTFSIRLGGHQRPQQQQQRPQQPQQQSSATNETLWRCSAPNCEFKSYNKYYFRRHALIKHGMEKEWKCGHCSATFKQRPQRTQHEHEAHGGGQHTPVAKRVSFGTKSRPSSIGGRTPDKSLTGNRSPKMKVRFRRHSSRVVGLTYSLRQSDINNDLKAINRANKRPHSSSSVAQPSPTPSRPSTAVKSSPRLRRRRRASAPNRRLSSSATSSSAVSTSSSSRSRQSSAKSRHHCPVSGCHKSYAFAQTLVMHLKSHRNSANYNLRQIKP</sequence>
<gene>
    <name evidence="8" type="ORF">OSB1V03_LOCUS3339</name>
</gene>
<feature type="region of interest" description="Disordered" evidence="6">
    <location>
        <begin position="946"/>
        <end position="1005"/>
    </location>
</feature>
<feature type="region of interest" description="Disordered" evidence="6">
    <location>
        <begin position="466"/>
        <end position="488"/>
    </location>
</feature>
<feature type="region of interest" description="Disordered" evidence="6">
    <location>
        <begin position="1032"/>
        <end position="1106"/>
    </location>
</feature>
<dbReference type="InterPro" id="IPR013087">
    <property type="entry name" value="Znf_C2H2_type"/>
</dbReference>
<evidence type="ECO:0000259" key="7">
    <source>
        <dbReference type="PROSITE" id="PS50157"/>
    </source>
</evidence>
<evidence type="ECO:0000256" key="3">
    <source>
        <dbReference type="ARBA" id="ARBA00022771"/>
    </source>
</evidence>
<feature type="domain" description="C2H2-type" evidence="7">
    <location>
        <begin position="731"/>
        <end position="760"/>
    </location>
</feature>
<evidence type="ECO:0000313" key="9">
    <source>
        <dbReference type="Proteomes" id="UP000759131"/>
    </source>
</evidence>
<feature type="region of interest" description="Disordered" evidence="6">
    <location>
        <begin position="389"/>
        <end position="410"/>
    </location>
</feature>
<keyword evidence="9" id="KW-1185">Reference proteome</keyword>
<dbReference type="Gene3D" id="3.30.160.60">
    <property type="entry name" value="Classic Zinc Finger"/>
    <property type="match status" value="3"/>
</dbReference>
<feature type="region of interest" description="Disordered" evidence="6">
    <location>
        <begin position="114"/>
        <end position="139"/>
    </location>
</feature>
<dbReference type="GO" id="GO:0008270">
    <property type="term" value="F:zinc ion binding"/>
    <property type="evidence" value="ECO:0007669"/>
    <property type="project" value="UniProtKB-KW"/>
</dbReference>
<name>A0A7R9PWG1_9ACAR</name>
<feature type="compositionally biased region" description="Basic residues" evidence="6">
    <location>
        <begin position="996"/>
        <end position="1005"/>
    </location>
</feature>
<accession>A0A7R9PWG1</accession>
<dbReference type="AlphaFoldDB" id="A0A7R9PWG1"/>
<dbReference type="EMBL" id="OC855912">
    <property type="protein sequence ID" value="CAD7622876.1"/>
    <property type="molecule type" value="Genomic_DNA"/>
</dbReference>
<feature type="compositionally biased region" description="Polar residues" evidence="6">
    <location>
        <begin position="389"/>
        <end position="401"/>
    </location>
</feature>
<feature type="compositionally biased region" description="Polar residues" evidence="6">
    <location>
        <begin position="1037"/>
        <end position="1056"/>
    </location>
</feature>
<feature type="region of interest" description="Disordered" evidence="6">
    <location>
        <begin position="872"/>
        <end position="901"/>
    </location>
</feature>
<keyword evidence="4" id="KW-0862">Zinc</keyword>
<protein>
    <recommendedName>
        <fullName evidence="7">C2H2-type domain-containing protein</fullName>
    </recommendedName>
</protein>
<evidence type="ECO:0000256" key="5">
    <source>
        <dbReference type="PROSITE-ProRule" id="PRU00042"/>
    </source>
</evidence>
<feature type="domain" description="C2H2-type" evidence="7">
    <location>
        <begin position="935"/>
        <end position="963"/>
    </location>
</feature>
<dbReference type="PANTHER" id="PTHR24379:SF121">
    <property type="entry name" value="C2H2-TYPE DOMAIN-CONTAINING PROTEIN"/>
    <property type="match status" value="1"/>
</dbReference>
<keyword evidence="1" id="KW-0479">Metal-binding</keyword>
<evidence type="ECO:0000256" key="6">
    <source>
        <dbReference type="SAM" id="MobiDB-lite"/>
    </source>
</evidence>
<dbReference type="InterPro" id="IPR036236">
    <property type="entry name" value="Znf_C2H2_sf"/>
</dbReference>
<feature type="compositionally biased region" description="Polar residues" evidence="6">
    <location>
        <begin position="327"/>
        <end position="340"/>
    </location>
</feature>
<feature type="domain" description="C2H2-type" evidence="7">
    <location>
        <begin position="829"/>
        <end position="857"/>
    </location>
</feature>
<feature type="compositionally biased region" description="Pro residues" evidence="6">
    <location>
        <begin position="129"/>
        <end position="139"/>
    </location>
</feature>
<feature type="region of interest" description="Disordered" evidence="6">
    <location>
        <begin position="645"/>
        <end position="670"/>
    </location>
</feature>
<dbReference type="PANTHER" id="PTHR24379">
    <property type="entry name" value="KRAB AND ZINC FINGER DOMAIN-CONTAINING"/>
    <property type="match status" value="1"/>
</dbReference>
<proteinExistence type="predicted"/>
<evidence type="ECO:0000313" key="8">
    <source>
        <dbReference type="EMBL" id="CAD7622876.1"/>
    </source>
</evidence>
<dbReference type="OrthoDB" id="6491152at2759"/>
<feature type="compositionally biased region" description="Basic and acidic residues" evidence="6">
    <location>
        <begin position="309"/>
        <end position="326"/>
    </location>
</feature>
<keyword evidence="2" id="KW-0677">Repeat</keyword>
<feature type="domain" description="C2H2-type" evidence="7">
    <location>
        <begin position="1101"/>
        <end position="1130"/>
    </location>
</feature>
<reference evidence="8" key="1">
    <citation type="submission" date="2020-11" db="EMBL/GenBank/DDBJ databases">
        <authorList>
            <person name="Tran Van P."/>
        </authorList>
    </citation>
    <scope>NUCLEOTIDE SEQUENCE</scope>
</reference>
<dbReference type="Proteomes" id="UP000759131">
    <property type="component" value="Unassembled WGS sequence"/>
</dbReference>
<feature type="region of interest" description="Disordered" evidence="6">
    <location>
        <begin position="309"/>
        <end position="351"/>
    </location>
</feature>
<dbReference type="SUPFAM" id="SSF57667">
    <property type="entry name" value="beta-beta-alpha zinc fingers"/>
    <property type="match status" value="3"/>
</dbReference>
<dbReference type="EMBL" id="CAJPIZ010001337">
    <property type="protein sequence ID" value="CAG2103306.1"/>
    <property type="molecule type" value="Genomic_DNA"/>
</dbReference>
<evidence type="ECO:0000256" key="1">
    <source>
        <dbReference type="ARBA" id="ARBA00022723"/>
    </source>
</evidence>
<feature type="compositionally biased region" description="Low complexity" evidence="6">
    <location>
        <begin position="880"/>
        <end position="895"/>
    </location>
</feature>
<dbReference type="SMART" id="SM00355">
    <property type="entry name" value="ZnF_C2H2"/>
    <property type="match status" value="9"/>
</dbReference>
<keyword evidence="3 5" id="KW-0863">Zinc-finger</keyword>
<evidence type="ECO:0000256" key="4">
    <source>
        <dbReference type="ARBA" id="ARBA00022833"/>
    </source>
</evidence>
<organism evidence="8">
    <name type="scientific">Medioppia subpectinata</name>
    <dbReference type="NCBI Taxonomy" id="1979941"/>
    <lineage>
        <taxon>Eukaryota</taxon>
        <taxon>Metazoa</taxon>
        <taxon>Ecdysozoa</taxon>
        <taxon>Arthropoda</taxon>
        <taxon>Chelicerata</taxon>
        <taxon>Arachnida</taxon>
        <taxon>Acari</taxon>
        <taxon>Acariformes</taxon>
        <taxon>Sarcoptiformes</taxon>
        <taxon>Oribatida</taxon>
        <taxon>Brachypylina</taxon>
        <taxon>Oppioidea</taxon>
        <taxon>Oppiidae</taxon>
        <taxon>Medioppia</taxon>
    </lineage>
</organism>
<dbReference type="PROSITE" id="PS50157">
    <property type="entry name" value="ZINC_FINGER_C2H2_2"/>
    <property type="match status" value="4"/>
</dbReference>
<feature type="compositionally biased region" description="Low complexity" evidence="6">
    <location>
        <begin position="114"/>
        <end position="128"/>
    </location>
</feature>
<evidence type="ECO:0000256" key="2">
    <source>
        <dbReference type="ARBA" id="ARBA00022737"/>
    </source>
</evidence>
<feature type="compositionally biased region" description="Low complexity" evidence="6">
    <location>
        <begin position="1068"/>
        <end position="1097"/>
    </location>
</feature>